<dbReference type="AlphaFoldDB" id="I0UQK5"/>
<keyword evidence="2" id="KW-1185">Reference proteome</keyword>
<evidence type="ECO:0000313" key="1">
    <source>
        <dbReference type="EMBL" id="EID50158.1"/>
    </source>
</evidence>
<name>I0UQK5_9MICC</name>
<sequence>MLAHSLNLMEAPDISSAVFVLCTAYFVPGNVEDNKEE</sequence>
<comment type="caution">
    <text evidence="1">The sequence shown here is derived from an EMBL/GenBank/DDBJ whole genome shotgun (WGS) entry which is preliminary data.</text>
</comment>
<dbReference type="Proteomes" id="UP000004863">
    <property type="component" value="Unassembled WGS sequence"/>
</dbReference>
<organism evidence="1 2">
    <name type="scientific">Rothia aeria F0474</name>
    <dbReference type="NCBI Taxonomy" id="1125724"/>
    <lineage>
        <taxon>Bacteria</taxon>
        <taxon>Bacillati</taxon>
        <taxon>Actinomycetota</taxon>
        <taxon>Actinomycetes</taxon>
        <taxon>Micrococcales</taxon>
        <taxon>Micrococcaceae</taxon>
        <taxon>Rothia</taxon>
    </lineage>
</organism>
<reference evidence="1" key="1">
    <citation type="submission" date="2012-03" db="EMBL/GenBank/DDBJ databases">
        <authorList>
            <person name="Durkin A.S."/>
            <person name="McCorrison J."/>
            <person name="Torralba M."/>
            <person name="Gillis M."/>
            <person name="Methe B."/>
            <person name="Sutton G."/>
            <person name="Nelson K.E."/>
        </authorList>
    </citation>
    <scope>NUCLEOTIDE SEQUENCE [LARGE SCALE GENOMIC DNA]</scope>
    <source>
        <strain evidence="1">F0474</strain>
    </source>
</reference>
<gene>
    <name evidence="1" type="ORF">HMPREF1324_2103</name>
</gene>
<accession>I0UQK5</accession>
<evidence type="ECO:0000313" key="2">
    <source>
        <dbReference type="Proteomes" id="UP000004863"/>
    </source>
</evidence>
<dbReference type="EMBL" id="AJJQ01000045">
    <property type="protein sequence ID" value="EID50158.1"/>
    <property type="molecule type" value="Genomic_DNA"/>
</dbReference>
<protein>
    <submittedName>
        <fullName evidence="1">Uncharacterized protein</fullName>
    </submittedName>
</protein>
<proteinExistence type="predicted"/>